<dbReference type="PANTHER" id="PTHR30146:SF138">
    <property type="entry name" value="TRANSCRIPTIONAL REGULATORY PROTEIN"/>
    <property type="match status" value="1"/>
</dbReference>
<dbReference type="Proteomes" id="UP000321793">
    <property type="component" value="Unassembled WGS sequence"/>
</dbReference>
<dbReference type="PANTHER" id="PTHR30146">
    <property type="entry name" value="LACI-RELATED TRANSCRIPTIONAL REPRESSOR"/>
    <property type="match status" value="1"/>
</dbReference>
<keyword evidence="6" id="KW-1185">Reference proteome</keyword>
<dbReference type="InterPro" id="IPR010982">
    <property type="entry name" value="Lambda_DNA-bd_dom_sf"/>
</dbReference>
<sequence length="358" mass="37302">MSRPRQTRKVTLRDVADRAGVSISTASLVFSGRGPVADATAERVRGAASDLGYAGPDPLASSLRQGRSGTVAVIVEDRLLHAFRDPFALAVLDGLAQELDAMGTSMLLLADHADSPDNPLAAHAVDAAIFPLCGRSDSPIVDHLTARHIPMVGAGAPVHDEVVHVVIDERGASATATRHLVELGHTRLAHVTMPLGAPRPTHTLDVDDLEAATYPDSRERALGFLDLAPHGSPVVEAEHPDVAEGEAAARLLLDVDPEHRPTGIVAQSDLLAAGVVRAARALGLAVPADVSVTGFDGVDLPWLDTRLTTIEQPGEAKGRLLGDLTRRALAGESPASTPFEVRLRVGDSTGRAPGSSGA</sequence>
<evidence type="ECO:0000259" key="4">
    <source>
        <dbReference type="PROSITE" id="PS50932"/>
    </source>
</evidence>
<dbReference type="PROSITE" id="PS50932">
    <property type="entry name" value="HTH_LACI_2"/>
    <property type="match status" value="1"/>
</dbReference>
<dbReference type="InterPro" id="IPR028082">
    <property type="entry name" value="Peripla_BP_I"/>
</dbReference>
<keyword evidence="3" id="KW-0804">Transcription</keyword>
<gene>
    <name evidence="5" type="ORF">KLO01_27920</name>
</gene>
<dbReference type="AlphaFoldDB" id="A0A512T3D7"/>
<evidence type="ECO:0000256" key="2">
    <source>
        <dbReference type="ARBA" id="ARBA00023125"/>
    </source>
</evidence>
<accession>A0A512T3D7</accession>
<comment type="caution">
    <text evidence="5">The sequence shown here is derived from an EMBL/GenBank/DDBJ whole genome shotgun (WGS) entry which is preliminary data.</text>
</comment>
<keyword evidence="1" id="KW-0805">Transcription regulation</keyword>
<dbReference type="Pfam" id="PF13377">
    <property type="entry name" value="Peripla_BP_3"/>
    <property type="match status" value="1"/>
</dbReference>
<dbReference type="Gene3D" id="1.10.260.40">
    <property type="entry name" value="lambda repressor-like DNA-binding domains"/>
    <property type="match status" value="1"/>
</dbReference>
<feature type="domain" description="HTH lacI-type" evidence="4">
    <location>
        <begin position="10"/>
        <end position="65"/>
    </location>
</feature>
<dbReference type="SUPFAM" id="SSF47413">
    <property type="entry name" value="lambda repressor-like DNA-binding domains"/>
    <property type="match status" value="1"/>
</dbReference>
<reference evidence="5 6" key="1">
    <citation type="submission" date="2019-07" db="EMBL/GenBank/DDBJ databases">
        <title>Whole genome shotgun sequence of Knoellia locipacati NBRC 109775.</title>
        <authorList>
            <person name="Hosoyama A."/>
            <person name="Uohara A."/>
            <person name="Ohji S."/>
            <person name="Ichikawa N."/>
        </authorList>
    </citation>
    <scope>NUCLEOTIDE SEQUENCE [LARGE SCALE GENOMIC DNA]</scope>
    <source>
        <strain evidence="5 6">NBRC 109775</strain>
    </source>
</reference>
<dbReference type="EMBL" id="BKBA01000010">
    <property type="protein sequence ID" value="GEQ14745.1"/>
    <property type="molecule type" value="Genomic_DNA"/>
</dbReference>
<dbReference type="CDD" id="cd06279">
    <property type="entry name" value="PBP1_LacI-like"/>
    <property type="match status" value="1"/>
</dbReference>
<evidence type="ECO:0000256" key="1">
    <source>
        <dbReference type="ARBA" id="ARBA00023015"/>
    </source>
</evidence>
<dbReference type="CDD" id="cd01392">
    <property type="entry name" value="HTH_LacI"/>
    <property type="match status" value="1"/>
</dbReference>
<evidence type="ECO:0000256" key="3">
    <source>
        <dbReference type="ARBA" id="ARBA00023163"/>
    </source>
</evidence>
<dbReference type="GO" id="GO:0000976">
    <property type="term" value="F:transcription cis-regulatory region binding"/>
    <property type="evidence" value="ECO:0007669"/>
    <property type="project" value="TreeGrafter"/>
</dbReference>
<keyword evidence="2" id="KW-0238">DNA-binding</keyword>
<dbReference type="SUPFAM" id="SSF53822">
    <property type="entry name" value="Periplasmic binding protein-like I"/>
    <property type="match status" value="1"/>
</dbReference>
<dbReference type="SMART" id="SM00354">
    <property type="entry name" value="HTH_LACI"/>
    <property type="match status" value="1"/>
</dbReference>
<proteinExistence type="predicted"/>
<organism evidence="5 6">
    <name type="scientific">Knoellia locipacati</name>
    <dbReference type="NCBI Taxonomy" id="882824"/>
    <lineage>
        <taxon>Bacteria</taxon>
        <taxon>Bacillati</taxon>
        <taxon>Actinomycetota</taxon>
        <taxon>Actinomycetes</taxon>
        <taxon>Micrococcales</taxon>
        <taxon>Intrasporangiaceae</taxon>
        <taxon>Knoellia</taxon>
    </lineage>
</organism>
<evidence type="ECO:0000313" key="6">
    <source>
        <dbReference type="Proteomes" id="UP000321793"/>
    </source>
</evidence>
<dbReference type="Gene3D" id="3.40.50.2300">
    <property type="match status" value="2"/>
</dbReference>
<dbReference type="GO" id="GO:0003700">
    <property type="term" value="F:DNA-binding transcription factor activity"/>
    <property type="evidence" value="ECO:0007669"/>
    <property type="project" value="TreeGrafter"/>
</dbReference>
<dbReference type="InterPro" id="IPR046335">
    <property type="entry name" value="LacI/GalR-like_sensor"/>
</dbReference>
<dbReference type="InterPro" id="IPR000843">
    <property type="entry name" value="HTH_LacI"/>
</dbReference>
<name>A0A512T3D7_9MICO</name>
<evidence type="ECO:0000313" key="5">
    <source>
        <dbReference type="EMBL" id="GEQ14745.1"/>
    </source>
</evidence>
<protein>
    <submittedName>
        <fullName evidence="5">Transcriptional regulator</fullName>
    </submittedName>
</protein>
<dbReference type="Pfam" id="PF00356">
    <property type="entry name" value="LacI"/>
    <property type="match status" value="1"/>
</dbReference>
<dbReference type="RefSeq" id="WP_246136225.1">
    <property type="nucleotide sequence ID" value="NZ_BAABDN010000003.1"/>
</dbReference>